<organism evidence="6 7">
    <name type="scientific">Lactuca saligna</name>
    <name type="common">Willowleaf lettuce</name>
    <dbReference type="NCBI Taxonomy" id="75948"/>
    <lineage>
        <taxon>Eukaryota</taxon>
        <taxon>Viridiplantae</taxon>
        <taxon>Streptophyta</taxon>
        <taxon>Embryophyta</taxon>
        <taxon>Tracheophyta</taxon>
        <taxon>Spermatophyta</taxon>
        <taxon>Magnoliopsida</taxon>
        <taxon>eudicotyledons</taxon>
        <taxon>Gunneridae</taxon>
        <taxon>Pentapetalae</taxon>
        <taxon>asterids</taxon>
        <taxon>campanulids</taxon>
        <taxon>Asterales</taxon>
        <taxon>Asteraceae</taxon>
        <taxon>Cichorioideae</taxon>
        <taxon>Cichorieae</taxon>
        <taxon>Lactucinae</taxon>
        <taxon>Lactuca</taxon>
    </lineage>
</organism>
<reference evidence="6" key="1">
    <citation type="submission" date="2023-04" db="EMBL/GenBank/DDBJ databases">
        <authorList>
            <person name="Vijverberg K."/>
            <person name="Xiong W."/>
            <person name="Schranz E."/>
        </authorList>
    </citation>
    <scope>NUCLEOTIDE SEQUENCE</scope>
</reference>
<dbReference type="FunFam" id="3.40.50.10140:FF:000007">
    <property type="entry name" value="Disease resistance protein (TIR-NBS-LRR class)"/>
    <property type="match status" value="1"/>
</dbReference>
<keyword evidence="2" id="KW-0677">Repeat</keyword>
<dbReference type="SUPFAM" id="SSF46785">
    <property type="entry name" value="Winged helix' DNA-binding domain"/>
    <property type="match status" value="1"/>
</dbReference>
<dbReference type="SUPFAM" id="SSF52200">
    <property type="entry name" value="Toll/Interleukin receptor TIR domain"/>
    <property type="match status" value="1"/>
</dbReference>
<dbReference type="PROSITE" id="PS51450">
    <property type="entry name" value="LRR"/>
    <property type="match status" value="3"/>
</dbReference>
<dbReference type="Pfam" id="PF00931">
    <property type="entry name" value="NB-ARC"/>
    <property type="match status" value="1"/>
</dbReference>
<gene>
    <name evidence="6" type="ORF">LSALG_LOCUS22208</name>
</gene>
<dbReference type="SUPFAM" id="SSF52540">
    <property type="entry name" value="P-loop containing nucleoside triphosphate hydrolases"/>
    <property type="match status" value="1"/>
</dbReference>
<name>A0AA35YYX0_LACSI</name>
<dbReference type="InterPro" id="IPR042197">
    <property type="entry name" value="Apaf_helical"/>
</dbReference>
<dbReference type="PRINTS" id="PR00364">
    <property type="entry name" value="DISEASERSIST"/>
</dbReference>
<dbReference type="EMBL" id="OX465080">
    <property type="protein sequence ID" value="CAI9282574.1"/>
    <property type="molecule type" value="Genomic_DNA"/>
</dbReference>
<proteinExistence type="predicted"/>
<dbReference type="GO" id="GO:0043531">
    <property type="term" value="F:ADP binding"/>
    <property type="evidence" value="ECO:0007669"/>
    <property type="project" value="InterPro"/>
</dbReference>
<dbReference type="InterPro" id="IPR036390">
    <property type="entry name" value="WH_DNA-bd_sf"/>
</dbReference>
<dbReference type="InterPro" id="IPR002182">
    <property type="entry name" value="NB-ARC"/>
</dbReference>
<dbReference type="PANTHER" id="PTHR11017:SF544">
    <property type="entry name" value="ADP-RIBOSYL CYCLASE_CYCLIC ADP-RIBOSE HYDROLASE"/>
    <property type="match status" value="1"/>
</dbReference>
<evidence type="ECO:0000259" key="5">
    <source>
        <dbReference type="PROSITE" id="PS50104"/>
    </source>
</evidence>
<evidence type="ECO:0000313" key="6">
    <source>
        <dbReference type="EMBL" id="CAI9282574.1"/>
    </source>
</evidence>
<dbReference type="InterPro" id="IPR001611">
    <property type="entry name" value="Leu-rich_rpt"/>
</dbReference>
<dbReference type="InterPro" id="IPR058192">
    <property type="entry name" value="WHD_ROQ1-like"/>
</dbReference>
<dbReference type="GO" id="GO:0006952">
    <property type="term" value="P:defense response"/>
    <property type="evidence" value="ECO:0007669"/>
    <property type="project" value="UniProtKB-KW"/>
</dbReference>
<dbReference type="SMART" id="SM00255">
    <property type="entry name" value="TIR"/>
    <property type="match status" value="1"/>
</dbReference>
<protein>
    <recommendedName>
        <fullName evidence="5">TIR domain-containing protein</fullName>
    </recommendedName>
</protein>
<evidence type="ECO:0000256" key="4">
    <source>
        <dbReference type="ARBA" id="ARBA00023027"/>
    </source>
</evidence>
<dbReference type="InterPro" id="IPR003591">
    <property type="entry name" value="Leu-rich_rpt_typical-subtyp"/>
</dbReference>
<evidence type="ECO:0000256" key="2">
    <source>
        <dbReference type="ARBA" id="ARBA00022737"/>
    </source>
</evidence>
<evidence type="ECO:0000313" key="7">
    <source>
        <dbReference type="Proteomes" id="UP001177003"/>
    </source>
</evidence>
<dbReference type="InterPro" id="IPR027417">
    <property type="entry name" value="P-loop_NTPase"/>
</dbReference>
<accession>A0AA35YYX0</accession>
<dbReference type="GO" id="GO:0051707">
    <property type="term" value="P:response to other organism"/>
    <property type="evidence" value="ECO:0007669"/>
    <property type="project" value="UniProtKB-ARBA"/>
</dbReference>
<dbReference type="Proteomes" id="UP001177003">
    <property type="component" value="Chromosome 4"/>
</dbReference>
<dbReference type="PROSITE" id="PS50104">
    <property type="entry name" value="TIR"/>
    <property type="match status" value="1"/>
</dbReference>
<dbReference type="Gene3D" id="3.80.10.10">
    <property type="entry name" value="Ribonuclease Inhibitor"/>
    <property type="match status" value="4"/>
</dbReference>
<dbReference type="InterPro" id="IPR032675">
    <property type="entry name" value="LRR_dom_sf"/>
</dbReference>
<keyword evidence="7" id="KW-1185">Reference proteome</keyword>
<dbReference type="SUPFAM" id="SSF52058">
    <property type="entry name" value="L domain-like"/>
    <property type="match status" value="3"/>
</dbReference>
<keyword evidence="3" id="KW-0611">Plant defense</keyword>
<dbReference type="InterPro" id="IPR044974">
    <property type="entry name" value="Disease_R_plants"/>
</dbReference>
<keyword evidence="4" id="KW-0520">NAD</keyword>
<dbReference type="InterPro" id="IPR055414">
    <property type="entry name" value="LRR_R13L4/SHOC2-like"/>
</dbReference>
<dbReference type="InterPro" id="IPR000157">
    <property type="entry name" value="TIR_dom"/>
</dbReference>
<sequence>MASSSTSSVHRSFKYDVFLSFRGEDTRKNFVDHLYHALQHKSIHTYKDDVRIKKGKRISDELIGSIKDSKFYIIVFSKNYASSSWCLDELVKIMECHRMKEHTAYSIFYDVEPSDVRKQSGAVREAFAEHEKKGAAGKWREALKEAADLAGWVLKNTKDGHEAKFIKKIVEELSLELRSISFNVDENLVGMESRINDVLSSLGTGTDDVRMMGIKGIGGGGKTTLARALFDQISFQFEGKSFVENVREVSTVSFLGLKSLQNQLLSDVLNDKKIRIKDVSDGKHLIKKMMHHRKVLVVLDDVDHKDQLEALAGEPSWFMPGSIIIITTRDKQVLVAHHVKLIHDVNLLSDKEAIRLFNTYAFGREIPVQEYENLTRQVVRYAAGLPLTISVLGSFLCGKNKPEWKDALERLKTIPLNETLKKLEISYIALEEDYKEIFLDVACIMKGWRKDDAIKALESCGFHAINGLRVLEQKSLITINDNSDDYKYVGMHDHIEEMGRNIVRRSHPDKPHKHSRLWIYEEIENILANDLGTKGTRCIRLDTQIRDRKFDTKGLGKMKELRFLSVGAVRSRHWDSNIVNPEFPNALRYLSLMYYPFRSLPITFQANNLVALKMVGSEIIQLWEGGERKVLNKLRILDLSSSMLTILDLGLAPNLEKLDLGECSNLVKLHMSVECLKLVYVNLRGARLITNLDLRLAPNLEELILSFCNNLEKLQMPHRCLNLRYLLLERSKLRTFDIGLNPNLSKLDLGDSHYLEELYMGNECQKLANLNISHSKLRTLNLGLTMNLETLYLRLCCHLVELHMPIEFLKLKYINLEGSSLRTLDLGLARNLEELYLVECNNLEELHMPDRCLNLQSLRLTNSKLRTLDIGQTPNLRNLDLYKNSHMEELYMGNECQMLTNLNVSHSKLRTLDLGPTPNLERLDLEKCCNLVELLPPIGGLKKLVHLYLRTLGFEHFSFQIKNYTSCSVDESLEEYTCSVDESLEEYTSCVHEDYTSCSVDESLEEYTSCNADEPLQDYTSCVFEDCTSCSVDESLEEYTSCSIDQPLEDYTSCVLVDYPSCSVDESLEVGPLAELHLTMNVVDSCLLHPENSLPKFQFSCYYVERRPSSIGNVEMLISQGMCACTNLETFSGTICGLRCLRRLELEGNIIEVLKDLDKLECLEELSFSSTEIMYLPDSICMLKNLKSLQIISCFLHGKLPEDLGQLECLESLDLSDTNIEHLPDNIFMLKNLRYLNLKSCLDLQKLPENLGQLECLENLYLSDTNIKRLPDSIFMLKNLRYLNLKSCLLLEKLPEDLGQVECLEDLDLSYTNIKRLPDSIFMLKNLRYLNLKSCSHLEKLPEDLGQLECLENLDLSDTNIERLPDSICMLKHLKYLQLNDCSLLERLPEELGCRECLKELSIEGTRISHLPQSILLLKGLHIVGSIELLDSCGFTSEMQTLHVYDPPPFTMELFCHGDIALNMEDAGTLKLRMVNGDIALRDEDEMEEDIGGFDDER</sequence>
<dbReference type="InterPro" id="IPR035897">
    <property type="entry name" value="Toll_tir_struct_dom_sf"/>
</dbReference>
<dbReference type="GO" id="GO:0007165">
    <property type="term" value="P:signal transduction"/>
    <property type="evidence" value="ECO:0007669"/>
    <property type="project" value="InterPro"/>
</dbReference>
<evidence type="ECO:0000256" key="1">
    <source>
        <dbReference type="ARBA" id="ARBA00022614"/>
    </source>
</evidence>
<dbReference type="Gene3D" id="3.40.50.10140">
    <property type="entry name" value="Toll/interleukin-1 receptor homology (TIR) domain"/>
    <property type="match status" value="1"/>
</dbReference>
<dbReference type="Gene3D" id="1.10.8.430">
    <property type="entry name" value="Helical domain of apoptotic protease-activating factors"/>
    <property type="match status" value="1"/>
</dbReference>
<dbReference type="Pfam" id="PF01582">
    <property type="entry name" value="TIR"/>
    <property type="match status" value="1"/>
</dbReference>
<keyword evidence="1" id="KW-0433">Leucine-rich repeat</keyword>
<evidence type="ECO:0000256" key="3">
    <source>
        <dbReference type="ARBA" id="ARBA00022821"/>
    </source>
</evidence>
<dbReference type="Pfam" id="PF23282">
    <property type="entry name" value="WHD_ROQ1"/>
    <property type="match status" value="1"/>
</dbReference>
<dbReference type="PANTHER" id="PTHR11017">
    <property type="entry name" value="LEUCINE-RICH REPEAT-CONTAINING PROTEIN"/>
    <property type="match status" value="1"/>
</dbReference>
<dbReference type="SMART" id="SM00369">
    <property type="entry name" value="LRR_TYP"/>
    <property type="match status" value="6"/>
</dbReference>
<dbReference type="Gene3D" id="3.40.50.300">
    <property type="entry name" value="P-loop containing nucleotide triphosphate hydrolases"/>
    <property type="match status" value="1"/>
</dbReference>
<dbReference type="Pfam" id="PF23598">
    <property type="entry name" value="LRR_14"/>
    <property type="match status" value="1"/>
</dbReference>
<feature type="domain" description="TIR" evidence="5">
    <location>
        <begin position="13"/>
        <end position="177"/>
    </location>
</feature>
<dbReference type="Pfam" id="PF13855">
    <property type="entry name" value="LRR_8"/>
    <property type="match status" value="1"/>
</dbReference>